<dbReference type="OrthoDB" id="3750348at2759"/>
<sequence length="204" mass="23117">MLALLRTCRQICDEAMPYFYRDKAFRFTLKDMGQVLSRLAPSRTEHLSNVYINFRDLSRIAQAGAQFGMLYALGRLVAVKRLRRLELKFAPEDDKELQTLDFAHVAIGIGIKEQGAITRFEEKPMFVQLALVAARARELVFADKGLCPRIEGWIFGEVERLKQAEGQSGPLGRQQLGSSVASVEAGVVDQRIEVKEEAHYWADR</sequence>
<organism evidence="1 2">
    <name type="scientific">Friedmanniomyces simplex</name>
    <dbReference type="NCBI Taxonomy" id="329884"/>
    <lineage>
        <taxon>Eukaryota</taxon>
        <taxon>Fungi</taxon>
        <taxon>Dikarya</taxon>
        <taxon>Ascomycota</taxon>
        <taxon>Pezizomycotina</taxon>
        <taxon>Dothideomycetes</taxon>
        <taxon>Dothideomycetidae</taxon>
        <taxon>Mycosphaerellales</taxon>
        <taxon>Teratosphaeriaceae</taxon>
        <taxon>Friedmanniomyces</taxon>
    </lineage>
</organism>
<gene>
    <name evidence="1" type="ORF">B0A55_05907</name>
</gene>
<reference evidence="1 2" key="1">
    <citation type="submission" date="2017-03" db="EMBL/GenBank/DDBJ databases">
        <title>Genomes of endolithic fungi from Antarctica.</title>
        <authorList>
            <person name="Coleine C."/>
            <person name="Masonjones S."/>
            <person name="Stajich J.E."/>
        </authorList>
    </citation>
    <scope>NUCLEOTIDE SEQUENCE [LARGE SCALE GENOMIC DNA]</scope>
    <source>
        <strain evidence="1 2">CCFEE 5184</strain>
    </source>
</reference>
<dbReference type="EMBL" id="NAJQ01000184">
    <property type="protein sequence ID" value="TKA75741.1"/>
    <property type="molecule type" value="Genomic_DNA"/>
</dbReference>
<dbReference type="Proteomes" id="UP000309340">
    <property type="component" value="Unassembled WGS sequence"/>
</dbReference>
<protein>
    <submittedName>
        <fullName evidence="1">Uncharacterized protein</fullName>
    </submittedName>
</protein>
<comment type="caution">
    <text evidence="1">The sequence shown here is derived from an EMBL/GenBank/DDBJ whole genome shotgun (WGS) entry which is preliminary data.</text>
</comment>
<proteinExistence type="predicted"/>
<keyword evidence="2" id="KW-1185">Reference proteome</keyword>
<accession>A0A4U0XHJ3</accession>
<dbReference type="AlphaFoldDB" id="A0A4U0XHJ3"/>
<evidence type="ECO:0000313" key="2">
    <source>
        <dbReference type="Proteomes" id="UP000309340"/>
    </source>
</evidence>
<name>A0A4U0XHJ3_9PEZI</name>
<evidence type="ECO:0000313" key="1">
    <source>
        <dbReference type="EMBL" id="TKA75741.1"/>
    </source>
</evidence>